<reference evidence="11" key="1">
    <citation type="submission" date="2023-11" db="EMBL/GenBank/DDBJ databases">
        <title>Genome assemblies of two species of porcelain crab, Petrolisthes cinctipes and Petrolisthes manimaculis (Anomura: Porcellanidae).</title>
        <authorList>
            <person name="Angst P."/>
        </authorList>
    </citation>
    <scope>NUCLEOTIDE SEQUENCE</scope>
    <source>
        <strain evidence="11">PB745_02</strain>
        <tissue evidence="11">Gill</tissue>
    </source>
</reference>
<feature type="compositionally biased region" description="Polar residues" evidence="9">
    <location>
        <begin position="65"/>
        <end position="92"/>
    </location>
</feature>
<dbReference type="Gene3D" id="3.30.160.60">
    <property type="entry name" value="Classic Zinc Finger"/>
    <property type="match status" value="2"/>
</dbReference>
<keyword evidence="3" id="KW-0677">Repeat</keyword>
<dbReference type="PANTHER" id="PTHR24388:SF54">
    <property type="entry name" value="PROTEIN ESCARGOT"/>
    <property type="match status" value="1"/>
</dbReference>
<feature type="domain" description="C2H2-type" evidence="10">
    <location>
        <begin position="560"/>
        <end position="587"/>
    </location>
</feature>
<keyword evidence="12" id="KW-1185">Reference proteome</keyword>
<feature type="region of interest" description="Disordered" evidence="9">
    <location>
        <begin position="384"/>
        <end position="454"/>
    </location>
</feature>
<dbReference type="Pfam" id="PF00096">
    <property type="entry name" value="zf-C2H2"/>
    <property type="match status" value="3"/>
</dbReference>
<evidence type="ECO:0000256" key="4">
    <source>
        <dbReference type="ARBA" id="ARBA00022771"/>
    </source>
</evidence>
<feature type="compositionally biased region" description="Basic residues" evidence="9">
    <location>
        <begin position="313"/>
        <end position="326"/>
    </location>
</feature>
<evidence type="ECO:0000313" key="11">
    <source>
        <dbReference type="EMBL" id="KAK4286692.1"/>
    </source>
</evidence>
<evidence type="ECO:0000256" key="7">
    <source>
        <dbReference type="ARBA" id="ARBA00037948"/>
    </source>
</evidence>
<keyword evidence="5" id="KW-0862">Zinc</keyword>
<feature type="compositionally biased region" description="Pro residues" evidence="9">
    <location>
        <begin position="437"/>
        <end position="449"/>
    </location>
</feature>
<feature type="region of interest" description="Disordered" evidence="9">
    <location>
        <begin position="282"/>
        <end position="341"/>
    </location>
</feature>
<evidence type="ECO:0000313" key="12">
    <source>
        <dbReference type="Proteomes" id="UP001292094"/>
    </source>
</evidence>
<dbReference type="Proteomes" id="UP001292094">
    <property type="component" value="Unassembled WGS sequence"/>
</dbReference>
<protein>
    <recommendedName>
        <fullName evidence="10">C2H2-type domain-containing protein</fullName>
    </recommendedName>
</protein>
<dbReference type="GO" id="GO:0008270">
    <property type="term" value="F:zinc ion binding"/>
    <property type="evidence" value="ECO:0007669"/>
    <property type="project" value="UniProtKB-KW"/>
</dbReference>
<evidence type="ECO:0000256" key="9">
    <source>
        <dbReference type="SAM" id="MobiDB-lite"/>
    </source>
</evidence>
<organism evidence="11 12">
    <name type="scientific">Petrolisthes manimaculis</name>
    <dbReference type="NCBI Taxonomy" id="1843537"/>
    <lineage>
        <taxon>Eukaryota</taxon>
        <taxon>Metazoa</taxon>
        <taxon>Ecdysozoa</taxon>
        <taxon>Arthropoda</taxon>
        <taxon>Crustacea</taxon>
        <taxon>Multicrustacea</taxon>
        <taxon>Malacostraca</taxon>
        <taxon>Eumalacostraca</taxon>
        <taxon>Eucarida</taxon>
        <taxon>Decapoda</taxon>
        <taxon>Pleocyemata</taxon>
        <taxon>Anomura</taxon>
        <taxon>Galatheoidea</taxon>
        <taxon>Porcellanidae</taxon>
        <taxon>Petrolisthes</taxon>
    </lineage>
</organism>
<feature type="region of interest" description="Disordered" evidence="9">
    <location>
        <begin position="494"/>
        <end position="517"/>
    </location>
</feature>
<dbReference type="PANTHER" id="PTHR24388">
    <property type="entry name" value="ZINC FINGER PROTEIN"/>
    <property type="match status" value="1"/>
</dbReference>
<gene>
    <name evidence="11" type="ORF">Pmani_040216</name>
</gene>
<feature type="domain" description="C2H2-type" evidence="10">
    <location>
        <begin position="589"/>
        <end position="612"/>
    </location>
</feature>
<feature type="region of interest" description="Disordered" evidence="9">
    <location>
        <begin position="181"/>
        <end position="255"/>
    </location>
</feature>
<dbReference type="PROSITE" id="PS00028">
    <property type="entry name" value="ZINC_FINGER_C2H2_1"/>
    <property type="match status" value="3"/>
</dbReference>
<dbReference type="GO" id="GO:0000978">
    <property type="term" value="F:RNA polymerase II cis-regulatory region sequence-specific DNA binding"/>
    <property type="evidence" value="ECO:0007669"/>
    <property type="project" value="TreeGrafter"/>
</dbReference>
<dbReference type="SMART" id="SM00355">
    <property type="entry name" value="ZnF_C2H2"/>
    <property type="match status" value="3"/>
</dbReference>
<keyword evidence="4 8" id="KW-0863">Zinc-finger</keyword>
<evidence type="ECO:0000256" key="5">
    <source>
        <dbReference type="ARBA" id="ARBA00022833"/>
    </source>
</evidence>
<evidence type="ECO:0000256" key="3">
    <source>
        <dbReference type="ARBA" id="ARBA00022737"/>
    </source>
</evidence>
<dbReference type="InterPro" id="IPR050527">
    <property type="entry name" value="Snail/Krueppel_Znf"/>
</dbReference>
<evidence type="ECO:0000256" key="2">
    <source>
        <dbReference type="ARBA" id="ARBA00022723"/>
    </source>
</evidence>
<feature type="compositionally biased region" description="Polar residues" evidence="9">
    <location>
        <begin position="401"/>
        <end position="411"/>
    </location>
</feature>
<comment type="caution">
    <text evidence="11">The sequence shown here is derived from an EMBL/GenBank/DDBJ whole genome shotgun (WGS) entry which is preliminary data.</text>
</comment>
<feature type="compositionally biased region" description="Low complexity" evidence="9">
    <location>
        <begin position="224"/>
        <end position="237"/>
    </location>
</feature>
<feature type="compositionally biased region" description="Polar residues" evidence="9">
    <location>
        <begin position="142"/>
        <end position="154"/>
    </location>
</feature>
<comment type="subcellular location">
    <subcellularLocation>
        <location evidence="1">Nucleus</location>
    </subcellularLocation>
</comment>
<proteinExistence type="inferred from homology"/>
<evidence type="ECO:0000256" key="8">
    <source>
        <dbReference type="PROSITE-ProRule" id="PRU00042"/>
    </source>
</evidence>
<feature type="compositionally biased region" description="Low complexity" evidence="9">
    <location>
        <begin position="181"/>
        <end position="215"/>
    </location>
</feature>
<dbReference type="InterPro" id="IPR013087">
    <property type="entry name" value="Znf_C2H2_type"/>
</dbReference>
<dbReference type="AlphaFoldDB" id="A0AAE1NC69"/>
<feature type="compositionally biased region" description="Low complexity" evidence="9">
    <location>
        <begin position="297"/>
        <end position="309"/>
    </location>
</feature>
<dbReference type="EMBL" id="JAWZYT010007412">
    <property type="protein sequence ID" value="KAK4286692.1"/>
    <property type="molecule type" value="Genomic_DNA"/>
</dbReference>
<keyword evidence="6" id="KW-0539">Nucleus</keyword>
<sequence length="664" mass="71397">MSGAHTHHTKTISYRHATPTSLHYSHGSLHAHGTTPIPLRHLSTLFHALHLTPTSLHTHYSYSPATPISTHSPQSITPIPASRPTSNATKTPTYPAHTSYYPCSPSPTAHKPPPSSPPLLSTGPHPPPPPTAHTITPYRPKSITTHSRPPTTYTNLHPLITHTKTPTFPPSTNTKLLTLTPTTHTNPHPTTPTTHTSSHPLITHTKPLTLTPTIHTKPHPPLPTTQTKPHPTTPTTHIKIHPLPPTTPTNPPARKRVVAGCDLPRAASTHAHPANSLVLSLTRTPSRPHLPPPTPTRPSHSSLAPLSSPGARRACRVSHAHLRPRPRGGEGGEGGVGEGGEGGGDACTLVFLRGGRPSGTAIPYLLTRQRRVYTCPTCIRQFPAPNPLKGQGRVHLPRGSQAASPDSTSCPAGSPPNQPRSAFRRVGGIGAECSPSRLPPAPPHQPPGPSRSYLGAPSIHPLLLGAPPATSLLLHPRLLLGTLLPAHAHSTLPTLPMGSGARGGEGSPTPTPDPSAEMETLVSNLGRSRRGHLCLYCGKVYSRKYGLKIHIRTHTGYKPLKCQVCLRPFGDPSNLNKHVRLHAQGHTPYRCGHCGKVLVRRRDLDRHIRSRHPHHSHHTDPASTPSPSPSTDHENDLEPIDEDEDEDEVLEVTQADLTTHHHHT</sequence>
<evidence type="ECO:0000259" key="10">
    <source>
        <dbReference type="PROSITE" id="PS50157"/>
    </source>
</evidence>
<feature type="compositionally biased region" description="Pro residues" evidence="9">
    <location>
        <begin position="242"/>
        <end position="251"/>
    </location>
</feature>
<feature type="compositionally biased region" description="Acidic residues" evidence="9">
    <location>
        <begin position="637"/>
        <end position="650"/>
    </location>
</feature>
<dbReference type="GO" id="GO:0000981">
    <property type="term" value="F:DNA-binding transcription factor activity, RNA polymerase II-specific"/>
    <property type="evidence" value="ECO:0007669"/>
    <property type="project" value="TreeGrafter"/>
</dbReference>
<feature type="region of interest" description="Disordered" evidence="9">
    <location>
        <begin position="65"/>
        <end position="154"/>
    </location>
</feature>
<name>A0AAE1NC69_9EUCA</name>
<feature type="compositionally biased region" description="Gly residues" evidence="9">
    <location>
        <begin position="329"/>
        <end position="341"/>
    </location>
</feature>
<accession>A0AAE1NC69</accession>
<dbReference type="PROSITE" id="PS50157">
    <property type="entry name" value="ZINC_FINGER_C2H2_2"/>
    <property type="match status" value="3"/>
</dbReference>
<dbReference type="InterPro" id="IPR036236">
    <property type="entry name" value="Znf_C2H2_sf"/>
</dbReference>
<feature type="domain" description="C2H2-type" evidence="10">
    <location>
        <begin position="532"/>
        <end position="559"/>
    </location>
</feature>
<dbReference type="SUPFAM" id="SSF57667">
    <property type="entry name" value="beta-beta-alpha zinc fingers"/>
    <property type="match status" value="2"/>
</dbReference>
<keyword evidence="2" id="KW-0479">Metal-binding</keyword>
<evidence type="ECO:0000256" key="6">
    <source>
        <dbReference type="ARBA" id="ARBA00023242"/>
    </source>
</evidence>
<comment type="similarity">
    <text evidence="7">Belongs to the snail C2H2-type zinc-finger protein family.</text>
</comment>
<evidence type="ECO:0000256" key="1">
    <source>
        <dbReference type="ARBA" id="ARBA00004123"/>
    </source>
</evidence>
<feature type="region of interest" description="Disordered" evidence="9">
    <location>
        <begin position="610"/>
        <end position="664"/>
    </location>
</feature>
<dbReference type="GO" id="GO:0005634">
    <property type="term" value="C:nucleus"/>
    <property type="evidence" value="ECO:0007669"/>
    <property type="project" value="UniProtKB-SubCell"/>
</dbReference>
<dbReference type="FunFam" id="3.30.160.60:FF:000616">
    <property type="entry name" value="PR domain zinc finger protein 13"/>
    <property type="match status" value="1"/>
</dbReference>